<accession>B9S522</accession>
<keyword evidence="3" id="KW-1185">Reference proteome</keyword>
<organism evidence="2 3">
    <name type="scientific">Ricinus communis</name>
    <name type="common">Castor bean</name>
    <dbReference type="NCBI Taxonomy" id="3988"/>
    <lineage>
        <taxon>Eukaryota</taxon>
        <taxon>Viridiplantae</taxon>
        <taxon>Streptophyta</taxon>
        <taxon>Embryophyta</taxon>
        <taxon>Tracheophyta</taxon>
        <taxon>Spermatophyta</taxon>
        <taxon>Magnoliopsida</taxon>
        <taxon>eudicotyledons</taxon>
        <taxon>Gunneridae</taxon>
        <taxon>Pentapetalae</taxon>
        <taxon>rosids</taxon>
        <taxon>fabids</taxon>
        <taxon>Malpighiales</taxon>
        <taxon>Euphorbiaceae</taxon>
        <taxon>Acalyphoideae</taxon>
        <taxon>Acalypheae</taxon>
        <taxon>Ricinus</taxon>
    </lineage>
</organism>
<evidence type="ECO:0000313" key="2">
    <source>
        <dbReference type="EMBL" id="EEF41242.1"/>
    </source>
</evidence>
<reference evidence="3" key="1">
    <citation type="journal article" date="2010" name="Nat. Biotechnol.">
        <title>Draft genome sequence of the oilseed species Ricinus communis.</title>
        <authorList>
            <person name="Chan A.P."/>
            <person name="Crabtree J."/>
            <person name="Zhao Q."/>
            <person name="Lorenzi H."/>
            <person name="Orvis J."/>
            <person name="Puiu D."/>
            <person name="Melake-Berhan A."/>
            <person name="Jones K.M."/>
            <person name="Redman J."/>
            <person name="Chen G."/>
            <person name="Cahoon E.B."/>
            <person name="Gedil M."/>
            <person name="Stanke M."/>
            <person name="Haas B.J."/>
            <person name="Wortman J.R."/>
            <person name="Fraser-Liggett C.M."/>
            <person name="Ravel J."/>
            <person name="Rabinowicz P.D."/>
        </authorList>
    </citation>
    <scope>NUCLEOTIDE SEQUENCE [LARGE SCALE GENOMIC DNA]</scope>
    <source>
        <strain evidence="3">cv. Hale</strain>
    </source>
</reference>
<dbReference type="EMBL" id="EQ973868">
    <property type="protein sequence ID" value="EEF41242.1"/>
    <property type="molecule type" value="Genomic_DNA"/>
</dbReference>
<feature type="compositionally biased region" description="Basic and acidic residues" evidence="1">
    <location>
        <begin position="44"/>
        <end position="55"/>
    </location>
</feature>
<feature type="region of interest" description="Disordered" evidence="1">
    <location>
        <begin position="35"/>
        <end position="55"/>
    </location>
</feature>
<sequence length="167" mass="18913">MEENFTFEARELQCYALLCFSATSKQWLKLMKLKREGPESEQEKEERSSSMEEKFTSKERELQWPFSAILSCHQQAVVEATSCQNPGANLSAINNINLDDLSDIVLAEHEAQKRDPPPEAAHSGVEDAQEHTPNLDNILDVVSIVDKEYIYLGCFLLHSFFCSGTIL</sequence>
<evidence type="ECO:0000313" key="3">
    <source>
        <dbReference type="Proteomes" id="UP000008311"/>
    </source>
</evidence>
<name>B9S522_RICCO</name>
<feature type="region of interest" description="Disordered" evidence="1">
    <location>
        <begin position="110"/>
        <end position="130"/>
    </location>
</feature>
<dbReference type="Proteomes" id="UP000008311">
    <property type="component" value="Unassembled WGS sequence"/>
</dbReference>
<evidence type="ECO:0000256" key="1">
    <source>
        <dbReference type="SAM" id="MobiDB-lite"/>
    </source>
</evidence>
<proteinExistence type="predicted"/>
<gene>
    <name evidence="2" type="ORF">RCOM_1720220</name>
</gene>
<protein>
    <submittedName>
        <fullName evidence="2">Uncharacterized protein</fullName>
    </submittedName>
</protein>
<dbReference type="InParanoid" id="B9S522"/>
<dbReference type="AlphaFoldDB" id="B9S522"/>